<dbReference type="EMBL" id="JAUCBP010000007">
    <property type="protein sequence ID" value="MDM7861150.1"/>
    <property type="molecule type" value="Genomic_DNA"/>
</dbReference>
<gene>
    <name evidence="4" type="ORF">QTP81_11125</name>
</gene>
<keyword evidence="2" id="KW-0012">Acyltransferase</keyword>
<evidence type="ECO:0000256" key="1">
    <source>
        <dbReference type="ARBA" id="ARBA00022679"/>
    </source>
</evidence>
<dbReference type="CDD" id="cd04301">
    <property type="entry name" value="NAT_SF"/>
    <property type="match status" value="1"/>
</dbReference>
<dbReference type="RefSeq" id="WP_289365533.1">
    <property type="nucleotide sequence ID" value="NZ_JAUCBP010000007.1"/>
</dbReference>
<dbReference type="PANTHER" id="PTHR43877:SF2">
    <property type="entry name" value="AMINOALKYLPHOSPHONATE N-ACETYLTRANSFERASE-RELATED"/>
    <property type="match status" value="1"/>
</dbReference>
<dbReference type="Proteomes" id="UP001234343">
    <property type="component" value="Unassembled WGS sequence"/>
</dbReference>
<comment type="caution">
    <text evidence="4">The sequence shown here is derived from an EMBL/GenBank/DDBJ whole genome shotgun (WGS) entry which is preliminary data.</text>
</comment>
<dbReference type="Gene3D" id="3.40.630.30">
    <property type="match status" value="1"/>
</dbReference>
<dbReference type="SUPFAM" id="SSF55729">
    <property type="entry name" value="Acyl-CoA N-acyltransferases (Nat)"/>
    <property type="match status" value="1"/>
</dbReference>
<evidence type="ECO:0000259" key="3">
    <source>
        <dbReference type="PROSITE" id="PS51186"/>
    </source>
</evidence>
<dbReference type="PROSITE" id="PS51186">
    <property type="entry name" value="GNAT"/>
    <property type="match status" value="1"/>
</dbReference>
<evidence type="ECO:0000313" key="5">
    <source>
        <dbReference type="Proteomes" id="UP001234343"/>
    </source>
</evidence>
<proteinExistence type="predicted"/>
<evidence type="ECO:0000256" key="2">
    <source>
        <dbReference type="ARBA" id="ARBA00023315"/>
    </source>
</evidence>
<dbReference type="InterPro" id="IPR000182">
    <property type="entry name" value="GNAT_dom"/>
</dbReference>
<organism evidence="4 5">
    <name type="scientific">Alteromonas arenosi</name>
    <dbReference type="NCBI Taxonomy" id="3055817"/>
    <lineage>
        <taxon>Bacteria</taxon>
        <taxon>Pseudomonadati</taxon>
        <taxon>Pseudomonadota</taxon>
        <taxon>Gammaproteobacteria</taxon>
        <taxon>Alteromonadales</taxon>
        <taxon>Alteromonadaceae</taxon>
        <taxon>Alteromonas/Salinimonas group</taxon>
        <taxon>Alteromonas</taxon>
    </lineage>
</organism>
<name>A0ABT7SYA8_9ALTE</name>
<keyword evidence="1" id="KW-0808">Transferase</keyword>
<dbReference type="Pfam" id="PF00583">
    <property type="entry name" value="Acetyltransf_1"/>
    <property type="match status" value="1"/>
</dbReference>
<evidence type="ECO:0000313" key="4">
    <source>
        <dbReference type="EMBL" id="MDM7861150.1"/>
    </source>
</evidence>
<dbReference type="PANTHER" id="PTHR43877">
    <property type="entry name" value="AMINOALKYLPHOSPHONATE N-ACETYLTRANSFERASE-RELATED-RELATED"/>
    <property type="match status" value="1"/>
</dbReference>
<dbReference type="InterPro" id="IPR050832">
    <property type="entry name" value="Bact_Acetyltransf"/>
</dbReference>
<reference evidence="4 5" key="1">
    <citation type="submission" date="2023-06" db="EMBL/GenBank/DDBJ databases">
        <title>Alteromonas sp. ASW11-36 isolated from intertidal sand.</title>
        <authorList>
            <person name="Li Y."/>
        </authorList>
    </citation>
    <scope>NUCLEOTIDE SEQUENCE [LARGE SCALE GENOMIC DNA]</scope>
    <source>
        <strain evidence="4 5">ASW11-36</strain>
    </source>
</reference>
<accession>A0ABT7SYA8</accession>
<keyword evidence="5" id="KW-1185">Reference proteome</keyword>
<feature type="domain" description="N-acetyltransferase" evidence="3">
    <location>
        <begin position="1"/>
        <end position="149"/>
    </location>
</feature>
<protein>
    <submittedName>
        <fullName evidence="4">GNAT family N-acetyltransferase</fullName>
    </submittedName>
</protein>
<sequence length="149" mass="16733">MKVIEASRKNIHSVCELFDLYRRFYGQKSNLPAANKFIEKRMRQRESIVLLAVSQEGLSIGFAQLYPSFSSVAMTPILYLNDLYVSENNRNAGVGRGLIEAACEKAVELGASGIELSTQINNFSAKSLYEKTGFSPVEDFNYYVRKIST</sequence>
<dbReference type="InterPro" id="IPR016181">
    <property type="entry name" value="Acyl_CoA_acyltransferase"/>
</dbReference>